<dbReference type="Proteomes" id="UP001642405">
    <property type="component" value="Unassembled WGS sequence"/>
</dbReference>
<feature type="compositionally biased region" description="Basic and acidic residues" evidence="1">
    <location>
        <begin position="406"/>
        <end position="419"/>
    </location>
</feature>
<comment type="caution">
    <text evidence="2">The sequence shown here is derived from an EMBL/GenBank/DDBJ whole genome shotgun (WGS) entry which is preliminary data.</text>
</comment>
<reference evidence="2 3" key="1">
    <citation type="submission" date="2024-01" db="EMBL/GenBank/DDBJ databases">
        <authorList>
            <person name="Allen C."/>
            <person name="Tagirdzhanova G."/>
        </authorList>
    </citation>
    <scope>NUCLEOTIDE SEQUENCE [LARGE SCALE GENOMIC DNA]</scope>
</reference>
<evidence type="ECO:0008006" key="4">
    <source>
        <dbReference type="Google" id="ProtNLM"/>
    </source>
</evidence>
<proteinExistence type="predicted"/>
<evidence type="ECO:0000256" key="1">
    <source>
        <dbReference type="SAM" id="MobiDB-lite"/>
    </source>
</evidence>
<protein>
    <recommendedName>
        <fullName evidence="4">C6 zinc finger domain containing protein</fullName>
    </recommendedName>
</protein>
<accession>A0ABP0AWP8</accession>
<name>A0ABP0AWP8_9PEZI</name>
<evidence type="ECO:0000313" key="3">
    <source>
        <dbReference type="Proteomes" id="UP001642405"/>
    </source>
</evidence>
<dbReference type="PANTHER" id="PTHR37540">
    <property type="entry name" value="TRANSCRIPTION FACTOR (ACR-2), PUTATIVE-RELATED-RELATED"/>
    <property type="match status" value="1"/>
</dbReference>
<sequence length="521" mass="58285">MDGKFMFVDGIQNDRPTKRLMRRHVMQGKNAGKIVYRPSRLAQGKIVKAAGARCPSDFPSVSPSLPALAVATAKLSLTKRFGSVMATVPAPVAMTPVAWQTISDYFNGTVERVYAAGFGISSDSAKPFWFQAIFTDEAAYHCTIALMQASNESVLGSATGCVAPRHSAMYAHYVAESLASLKQRLAGPQALANSTIFLVLLFISQEQMRHESRNARVHVAGLEKMVALRGGLSHFETRPIDRPLLLKICKIDIVYALQFGFPPRFHRDVLQHVFANLGGGAAACRQRANVTCKMHHGALARRQPRLYETLRDVLTVALLFENTLPARPIDIFTFGDIFSSLCYRLMKMQNDLAREGHKEDIYHLGLMMFSMTLFLRFDQGRLLQYQPVGQRFREYVEGGVLVEPPQKKCEGDEKHEYHKGTTQSERSGDTKGTGDDETCFWVMMMGGAWTLGNKKTRPGLQTMGDSLGWQQSVRRVRQVADRLGLASWEDACAVLSRYPWLTALHDRPGRELWELSRDVHV</sequence>
<feature type="region of interest" description="Disordered" evidence="1">
    <location>
        <begin position="406"/>
        <end position="433"/>
    </location>
</feature>
<dbReference type="PANTHER" id="PTHR37540:SF9">
    <property type="entry name" value="ZN(2)-C6 FUNGAL-TYPE DOMAIN-CONTAINING PROTEIN"/>
    <property type="match status" value="1"/>
</dbReference>
<dbReference type="EMBL" id="CAWUHB010000004">
    <property type="protein sequence ID" value="CAK7211574.1"/>
    <property type="molecule type" value="Genomic_DNA"/>
</dbReference>
<evidence type="ECO:0000313" key="2">
    <source>
        <dbReference type="EMBL" id="CAK7211574.1"/>
    </source>
</evidence>
<organism evidence="2 3">
    <name type="scientific">Sporothrix curviconia</name>
    <dbReference type="NCBI Taxonomy" id="1260050"/>
    <lineage>
        <taxon>Eukaryota</taxon>
        <taxon>Fungi</taxon>
        <taxon>Dikarya</taxon>
        <taxon>Ascomycota</taxon>
        <taxon>Pezizomycotina</taxon>
        <taxon>Sordariomycetes</taxon>
        <taxon>Sordariomycetidae</taxon>
        <taxon>Ophiostomatales</taxon>
        <taxon>Ophiostomataceae</taxon>
        <taxon>Sporothrix</taxon>
    </lineage>
</organism>
<keyword evidence="3" id="KW-1185">Reference proteome</keyword>
<gene>
    <name evidence="2" type="ORF">SCUCBS95973_001161</name>
</gene>